<dbReference type="PANTHER" id="PTHR42760">
    <property type="entry name" value="SHORT-CHAIN DEHYDROGENASES/REDUCTASES FAMILY MEMBER"/>
    <property type="match status" value="1"/>
</dbReference>
<reference evidence="3" key="1">
    <citation type="journal article" date="2020" name="Stud. Mycol.">
        <title>101 Dothideomycetes genomes: a test case for predicting lifestyles and emergence of pathogens.</title>
        <authorList>
            <person name="Haridas S."/>
            <person name="Albert R."/>
            <person name="Binder M."/>
            <person name="Bloem J."/>
            <person name="Labutti K."/>
            <person name="Salamov A."/>
            <person name="Andreopoulos B."/>
            <person name="Baker S."/>
            <person name="Barry K."/>
            <person name="Bills G."/>
            <person name="Bluhm B."/>
            <person name="Cannon C."/>
            <person name="Castanera R."/>
            <person name="Culley D."/>
            <person name="Daum C."/>
            <person name="Ezra D."/>
            <person name="Gonzalez J."/>
            <person name="Henrissat B."/>
            <person name="Kuo A."/>
            <person name="Liang C."/>
            <person name="Lipzen A."/>
            <person name="Lutzoni F."/>
            <person name="Magnuson J."/>
            <person name="Mondo S."/>
            <person name="Nolan M."/>
            <person name="Ohm R."/>
            <person name="Pangilinan J."/>
            <person name="Park H.-J."/>
            <person name="Ramirez L."/>
            <person name="Alfaro M."/>
            <person name="Sun H."/>
            <person name="Tritt A."/>
            <person name="Yoshinaga Y."/>
            <person name="Zwiers L.-H."/>
            <person name="Turgeon B."/>
            <person name="Goodwin S."/>
            <person name="Spatafora J."/>
            <person name="Crous P."/>
            <person name="Grigoriev I."/>
        </authorList>
    </citation>
    <scope>NUCLEOTIDE SEQUENCE</scope>
    <source>
        <strain evidence="3">CBS 207.26</strain>
    </source>
</reference>
<keyword evidence="2" id="KW-0560">Oxidoreductase</keyword>
<dbReference type="AlphaFoldDB" id="A0A6A6DQQ5"/>
<name>A0A6A6DQQ5_9PEZI</name>
<dbReference type="InterPro" id="IPR002347">
    <property type="entry name" value="SDR_fam"/>
</dbReference>
<dbReference type="Gene3D" id="3.40.50.720">
    <property type="entry name" value="NAD(P)-binding Rossmann-like Domain"/>
    <property type="match status" value="1"/>
</dbReference>
<protein>
    <submittedName>
        <fullName evidence="3">NAD(P)-binding protein</fullName>
    </submittedName>
</protein>
<comment type="similarity">
    <text evidence="1">Belongs to the short-chain dehydrogenases/reductases (SDR) family.</text>
</comment>
<dbReference type="InterPro" id="IPR036291">
    <property type="entry name" value="NAD(P)-bd_dom_sf"/>
</dbReference>
<evidence type="ECO:0000313" key="4">
    <source>
        <dbReference type="Proteomes" id="UP000800200"/>
    </source>
</evidence>
<proteinExistence type="inferred from homology"/>
<organism evidence="3 4">
    <name type="scientific">Zopfia rhizophila CBS 207.26</name>
    <dbReference type="NCBI Taxonomy" id="1314779"/>
    <lineage>
        <taxon>Eukaryota</taxon>
        <taxon>Fungi</taxon>
        <taxon>Dikarya</taxon>
        <taxon>Ascomycota</taxon>
        <taxon>Pezizomycotina</taxon>
        <taxon>Dothideomycetes</taxon>
        <taxon>Dothideomycetes incertae sedis</taxon>
        <taxon>Zopfiaceae</taxon>
        <taxon>Zopfia</taxon>
    </lineage>
</organism>
<dbReference type="OrthoDB" id="1933717at2759"/>
<accession>A0A6A6DQQ5</accession>
<dbReference type="Pfam" id="PF00106">
    <property type="entry name" value="adh_short"/>
    <property type="match status" value="1"/>
</dbReference>
<gene>
    <name evidence="3" type="ORF">K469DRAFT_741161</name>
</gene>
<dbReference type="GO" id="GO:0016616">
    <property type="term" value="F:oxidoreductase activity, acting on the CH-OH group of donors, NAD or NADP as acceptor"/>
    <property type="evidence" value="ECO:0007669"/>
    <property type="project" value="TreeGrafter"/>
</dbReference>
<dbReference type="EMBL" id="ML994657">
    <property type="protein sequence ID" value="KAF2180648.1"/>
    <property type="molecule type" value="Genomic_DNA"/>
</dbReference>
<dbReference type="CDD" id="cd05233">
    <property type="entry name" value="SDR_c"/>
    <property type="match status" value="1"/>
</dbReference>
<dbReference type="Proteomes" id="UP000800200">
    <property type="component" value="Unassembled WGS sequence"/>
</dbReference>
<dbReference type="PRINTS" id="PR00081">
    <property type="entry name" value="GDHRDH"/>
</dbReference>
<evidence type="ECO:0000256" key="1">
    <source>
        <dbReference type="ARBA" id="ARBA00006484"/>
    </source>
</evidence>
<dbReference type="SUPFAM" id="SSF51735">
    <property type="entry name" value="NAD(P)-binding Rossmann-fold domains"/>
    <property type="match status" value="1"/>
</dbReference>
<evidence type="ECO:0000256" key="2">
    <source>
        <dbReference type="ARBA" id="ARBA00023002"/>
    </source>
</evidence>
<keyword evidence="4" id="KW-1185">Reference proteome</keyword>
<dbReference type="PANTHER" id="PTHR42760:SF37">
    <property type="entry name" value="CLAVALDEHYDE DEHYDROGENASE"/>
    <property type="match status" value="1"/>
</dbReference>
<sequence length="276" mass="30181">MDPATLPPDFPLRFIQFTKLVHQDAYPSVDPAKPELSLAGRVAIITGASRALVPAVARAGAKGVVLVAMNAEKLRAVEETVHKINPNVQTLAVPTDISDQGSVITLFKLVEGKFGHADILIHNAAVALDRSPVDIRDADPSIWWRHFEINTKGTFLVALSFLKSLPPDAHANIVHQNAYSSSKLAVQKLINDIATGYPNVTTISVHPGSVETAMVLDAWKRFKFDMLELVGAKFLHGRIISANWDVDELIVRKDEIVENNLLTIALTGKFGPEQFE</sequence>
<evidence type="ECO:0000313" key="3">
    <source>
        <dbReference type="EMBL" id="KAF2180648.1"/>
    </source>
</evidence>